<feature type="region of interest" description="Disordered" evidence="1">
    <location>
        <begin position="2157"/>
        <end position="2199"/>
    </location>
</feature>
<accession>A0A8E0RV33</accession>
<reference evidence="2" key="1">
    <citation type="submission" date="2019-05" db="EMBL/GenBank/DDBJ databases">
        <title>Annotation for the trematode Fasciolopsis buski.</title>
        <authorList>
            <person name="Choi Y.-J."/>
        </authorList>
    </citation>
    <scope>NUCLEOTIDE SEQUENCE</scope>
    <source>
        <strain evidence="2">HT</strain>
        <tissue evidence="2">Whole worm</tissue>
    </source>
</reference>
<organism evidence="2 3">
    <name type="scientific">Fasciolopsis buskii</name>
    <dbReference type="NCBI Taxonomy" id="27845"/>
    <lineage>
        <taxon>Eukaryota</taxon>
        <taxon>Metazoa</taxon>
        <taxon>Spiralia</taxon>
        <taxon>Lophotrochozoa</taxon>
        <taxon>Platyhelminthes</taxon>
        <taxon>Trematoda</taxon>
        <taxon>Digenea</taxon>
        <taxon>Plagiorchiida</taxon>
        <taxon>Echinostomata</taxon>
        <taxon>Echinostomatoidea</taxon>
        <taxon>Fasciolidae</taxon>
        <taxon>Fasciolopsis</taxon>
    </lineage>
</organism>
<comment type="caution">
    <text evidence="2">The sequence shown here is derived from an EMBL/GenBank/DDBJ whole genome shotgun (WGS) entry which is preliminary data.</text>
</comment>
<sequence length="2245" mass="246263">MACINALSFCVAHRGCSEEDILVRELSKVKEQVSQGLIYFAVKSSTADKQPTLRDQIQRFLLKLSTFLDLSEEHCLDLLVHYLAARNADGPSDDDQVQNFITDGRVSDLLNRIRVFYWQERLSLLGLFRVIVCNWHESWACLADVLFAMTPFGSRIELLENVLKQYRHAVSTTESLLADGHYGFMRLTQPTGMADFESQDEFDLTIAQCLKEQLEMLHVLLTGVHALCDSNVPPASCFFSKLLEAFWSKSFGLQSSHIQSLSKHRHLVDRICLMQTLILIRAADLDDLSLYKNGSRETIEGTIPNSHASKLSDARRKTTHSSGKRGPECAHFLYDSHLLNRLLASLSGLGDSPVHGPLLLFGAVCAIAFAPSAAPDFHRRLDAGDAISNEWVTTDDRKTSGHDDWVEVSETAHLVAGQYAQSAIGILGVFTFLSDQLTDLGRPVRSQHPQVESNGLLEFPPIQDNTDISVIDFCAHVAVFDLLCLLAQHVVLWTLDGPMTPLSSAPTPIATATKSAQSPNRIAYIRLFARVLCVVAHYAPLTVRVRDTSSSTEFEASGIGQRIAGLIESLAEGFPCDLSLLHLCTALMVPAANWNSLADNEAEDASDSLVHLISELITALPYLTEPFTAELQRMVQQAPASLYPQLDRGDQAIHSSNVFALTQSRTLLGVDWKQRSGSAGDRNRYASPSSLYAGIRLIAGTRGKVEPDLGWISWKQEYPVWNVIAYEVDRGLVILNEIRSSIDRGHTLTQHQSIPPRAKTGRITRELACRLQGSHDVIYTALLDQLLRIQQLVQFMTACVEARVHVPICLYLMEDVWLLIQRIINMSAELTELGRMRSSRSSVASIPDFLMKQIVPSALRLFGSTLSFIAATGTVTLLTEHTTLWNHVLVTEANRFFPQLTVIRSGRSSEPVFSLSASYLTDPLFSCVGKAATIDGAPITSSLALSPKLNYALLSSYLEFLSGLLTGVKWMCTLTRSELTDPIPESIEMWINQAVELLQGGLMVTINGVLATISTISKPDQWLLSTSASASTDSDRLCLALAEHSFILLTDLLTTHAPESEMRQVCTVLNKSLSSQSDSAIVRAFSNTFQASRTQHVIAALQAVLLRLLLDSPHAIHNLLAFSSVSLHCLLAQFRALDQGLSIGTPSNTVVAAGGSLAQVHGTRSLATVVWFGLTLVRHVLSFEHTMLDQNESSAAGLLSETPASASKATSTPSASMLASLLAYVDPGSREHYMAVLLTYLRYPFHTGLCRSAVTLLKWLTQHTSVNIVDYLSLDTSAVIRDSVLDRLASSSSSIVLEDPLTRIALFDLIAETVLASPTTDRPGKKSVSFLRFLTPSPTHSVGLLKTRSTRPDCLDCCMTALNKIKTTQGSGILDQLSLLLLGSVTKLIAALYLKEANTYLTTLKSKFSESKSQDDSLLKIVNRIANKDAYACWFQLVANTCSDVHSMCGTEQDLSPADYMDPVLSSLYAATCRWKCLLMVHLDWLKEVEKPTGEAPHLNQCLEPLRTDYMIDQLIRGLHQLKSSLDLTVASDLANQLAVCLSIVVNYHCQHANSANFHCILIYLKHRTLVAPPSTNYDRSAGSKLVDGPQHQVRLGQLVDFLITVRPGLDEQARHLHADLLACANTLWRLVHTARGPQESGVRTSEDVFDQLQIDLIDCAFGYVAQLAVYSNLTLADEAALRQAISLLLKLWDTTSVTSVLCGRLIQTGVFNNLIVTLEQYSQQHSNPEPCGPVESSRPMNWINLILIELRCLCLLHDRLGGLQKSVVARLLDLFCTQNGTQLLALYRSWCEPLYEPDRIQRQFTPLPQTADLIHDGLIPFSRLELARAIGALYWRLLVSGQSVNASPLVSGSGIPTIGTNVLYRDKARPYLPSYGPNPSPQFTLSVWELTEWQLHCCSVLLQRFGLRFDRKAGASISTLLNSGPNSTSGTPLPTTTSSSGTPNKALLISSRNATAVASPHRSQTPSISGSSAVRGVQDVASPQAAVTTQILPETDLRGNCPGENELTCLVRHLIMCLSVLCTQLPLLGRLALFTMEELQELRPLTQLVFSTPSLEDNSTHLTFGVLITLAHSLSYLFLKVSRYIRGDPSVTKSTCELSALLAQAHEMTVAVMLSQATLILLRELTSPVEKQLLVRELTSELKSCNLLGRSSRRRHSLGHRCSHSPSSRSSSTARALHRAPSPHPNTPVSGPPSSTVASRSNSVAVVAAADLHSVGTKLNGPDLGGFGFEQAIDRFAELLRLCM</sequence>
<dbReference type="EMBL" id="LUCM01007362">
    <property type="protein sequence ID" value="KAA0190098.1"/>
    <property type="molecule type" value="Genomic_DNA"/>
</dbReference>
<feature type="region of interest" description="Disordered" evidence="1">
    <location>
        <begin position="1921"/>
        <end position="1943"/>
    </location>
</feature>
<dbReference type="OrthoDB" id="6249763at2759"/>
<feature type="compositionally biased region" description="Low complexity" evidence="1">
    <location>
        <begin position="1924"/>
        <end position="1943"/>
    </location>
</feature>
<feature type="compositionally biased region" description="Low complexity" evidence="1">
    <location>
        <begin position="2165"/>
        <end position="2176"/>
    </location>
</feature>
<proteinExistence type="predicted"/>
<dbReference type="Proteomes" id="UP000728185">
    <property type="component" value="Unassembled WGS sequence"/>
</dbReference>
<protein>
    <submittedName>
        <fullName evidence="2">Uncharacterized protein</fullName>
    </submittedName>
</protein>
<evidence type="ECO:0000256" key="1">
    <source>
        <dbReference type="SAM" id="MobiDB-lite"/>
    </source>
</evidence>
<evidence type="ECO:0000313" key="2">
    <source>
        <dbReference type="EMBL" id="KAA0190098.1"/>
    </source>
</evidence>
<gene>
    <name evidence="2" type="ORF">FBUS_02173</name>
</gene>
<keyword evidence="3" id="KW-1185">Reference proteome</keyword>
<feature type="region of interest" description="Disordered" evidence="1">
    <location>
        <begin position="301"/>
        <end position="325"/>
    </location>
</feature>
<name>A0A8E0RV33_9TREM</name>
<evidence type="ECO:0000313" key="3">
    <source>
        <dbReference type="Proteomes" id="UP000728185"/>
    </source>
</evidence>